<protein>
    <submittedName>
        <fullName evidence="1">Uncharacterized protein</fullName>
    </submittedName>
</protein>
<dbReference type="EMBL" id="CM041552">
    <property type="protein sequence ID" value="KAI3354287.1"/>
    <property type="molecule type" value="Genomic_DNA"/>
</dbReference>
<sequence length="2307" mass="257650">GGHMSHARDMQMQEFHVCVVAERCAPYFGSRKQLQPTVSREATLPASNIINNKILFLIGFYCPLDSVTPVPCPKGTYGPTAGAVSIDSCLKCPPHHYCPRPGLPAALPCGPVAQQPLSGQDTCVCPGEGQNFQTSDGRCCCTIGYQPTSNGDACAHKLYDVCRDGKTRAQHGDCLDRYQWSLYCGQQVCESAEDYRGYDGELGLCVCREPPGRTACGGLCRRRPATELKLQCRSNGDMELVWSRDSQVSAISGSVLEMVFKQWDSQGTHQCNSHLNSSHLVYIVQAAAAGFLGLLSGLPVELQQLFPVSTQQDTLSSAALSQQNNDVPWEVSRIKNVSHRSREINSSSRNGNKHDIEEDVTQTSVTGVLNPTACLHLGDIILFTVDTRHYPQYDLDNLYNTNRDFDWGAFRQLKEELTLSWTPPNFFSVVFSKPGVYVFMLSSHQHKHLYVRVMPAGGQCYEPGPFFPTIPRHVTRVGINRRRDLLLRPDWLVTGGLLFGAVVILCLCVTLLILFREYGWPEKEPVRARYRRLQLAYHMDDYSSKGSRVISLRRLHRNQQARMTQDSIQPDTSDEFWDYEHQVDLEAFSSSTFYSLLLKQSLSVTTRLGQLTMEVKELYQGVLEKLQLLHPRLITGERMGEGYERMRREVEREVVRRKTLASQLKTLLDSQLQVLRREQQAQQRVHSVFTAQLRESTRLLSKVYNSNQPSCERHQQNLIQRLTSLVDEMGELLSAECQRQGAWGLLGEGIGAMLLCPDTGTVLTKDHIFGPDGSLRVCRALHCDSVTGLIRPNAHSHMLLSSGHTMAVPPDFFLHPQTGRVLPIAGNVAYDPASSTLVLTTDSCTGDDRKWDSPLLPFIPYPTSRHSDQPLPSTRLRGLRPGQRLQLGVPMADPDTGVPVPILGVTIHPQTGLVYPLGGVHVCPLTRLPQPIQIGYPMLDSRMGNVVLTVGVGLDPVTGAVLPVGGVLLAESFIEPLSGRMVRVGGASIRAGQLLPNAGGYQALLDSKVLVVIFKVLELLKPLTEEWGSDQTLEHHQGSERGSGRRDHLLSAAKELQQAWGRSLHCQLQLQTRFEILLEWAVGLQQDGGTVGEMPLAGSDVCVPALLGVEYPDPMGSGLSVPVLGCQPDLVSGIMIPLAGTMEDPDGKGLVAIRYGSQTVDPVTGVLASVVGAKLDVSRKTVLPITASYWLTIADQTDSVQVEALHREVCVRNTHWQQQRQREQDILSDLDSTLFQCLFRVAEVNSYQVQWSGRQLREAAAELQDSAQTEAQRRAAQRSHLALILPPHVLHILTQGDEEEWDQQCAWHSELVSGLDKVDVCVEQLQQDQEKWIKQGGEWATTLHAMDRELRWRELWEQCCCRQTVLEAALNALHFVRHLSELRADTAQAVLCGNFWYKEYGLVQCSVHRPTVQVMGLLQQKALPLLERLNHLLEEKQLISFSPNTCNQHISESQLMKESVQPSHISVPTIPEEEWTKLLELSPLFQLLRGVELQLKGWACGTGLLKRQHADRGKSFIDVLDAQWECEGELIPLDPSVLNPREFLVYQHGLFLMQTLHNLKLTPAISLQIAASLPNNNYSNNAFRNSFFYQEAEEMLFVRRQRLQSVGGFSLLLLHCLSHVKIKDMSSDSSPAFQRLFFKVLQACLGELFQARLGVPPTGLEANLCVLFQDQETPSRDLKGGLSDSHAASLLYRLHKPSRGLLSEDGLQNESPENFMKIMERDAEERRLRRIEKANRATALKDKGNEAYAQGHYETAVKYYSDGLAELRDMQPLYTNRAQAYIKLGKYKEAISDCEWALKCNEKCVKAYLHMGKAYLALKEYNESRNCFEKIVEIEPAREKMVKEYLTQVDLEEERESQETNAMQEFDKGDTKATAVPLLLEELSRPDQMPFYYCGGLEILSQAVTNCTGQTLFRLNNGFSIISSNDTVRSFEIHFYWHIYLPVAEINVSRQPGVVCVCSETMEGYLLRKCELTRYTHPVFLLLSDENQKMLMTCPVTRQAVVHLLPSECVAVRKEDLALLCLYSQSPHGRRLVTDNLNVHMLVRNLMACITEPKQQQENTAVNILENFAADNKFCIQLRNVLTDSVIMPFTTMLSRICHLSLQKQCSASEYKEVLYPLLGLITNLSTITSPVIQEHAISLCSCCLDLLRDSDGGVITRATGVLSTVLPQSSEAVQHVILGDVVQNMRRLLKGSGQTATKYAIKTLTVCTAASHLARRELVKYDKKLSILRHLLGSSCDEMVSGNAALCLAHCLELEGIGSNLLGTDIVLLLLRHAAGDAKRTAVQQNAAIALGKLCRSEPRCPLTSP</sequence>
<organism evidence="1 2">
    <name type="scientific">Scortum barcoo</name>
    <name type="common">barcoo grunter</name>
    <dbReference type="NCBI Taxonomy" id="214431"/>
    <lineage>
        <taxon>Eukaryota</taxon>
        <taxon>Metazoa</taxon>
        <taxon>Chordata</taxon>
        <taxon>Craniata</taxon>
        <taxon>Vertebrata</taxon>
        <taxon>Euteleostomi</taxon>
        <taxon>Actinopterygii</taxon>
        <taxon>Neopterygii</taxon>
        <taxon>Teleostei</taxon>
        <taxon>Neoteleostei</taxon>
        <taxon>Acanthomorphata</taxon>
        <taxon>Eupercaria</taxon>
        <taxon>Centrarchiformes</taxon>
        <taxon>Terapontoidei</taxon>
        <taxon>Terapontidae</taxon>
        <taxon>Scortum</taxon>
    </lineage>
</organism>
<feature type="non-terminal residue" evidence="1">
    <location>
        <position position="1"/>
    </location>
</feature>
<gene>
    <name evidence="1" type="ORF">L3Q82_018820</name>
</gene>
<comment type="caution">
    <text evidence="1">The sequence shown here is derived from an EMBL/GenBank/DDBJ whole genome shotgun (WGS) entry which is preliminary data.</text>
</comment>
<evidence type="ECO:0000313" key="1">
    <source>
        <dbReference type="EMBL" id="KAI3354287.1"/>
    </source>
</evidence>
<name>A0ACB8VF83_9TELE</name>
<keyword evidence="2" id="KW-1185">Reference proteome</keyword>
<evidence type="ECO:0000313" key="2">
    <source>
        <dbReference type="Proteomes" id="UP000831701"/>
    </source>
</evidence>
<reference evidence="1" key="1">
    <citation type="submission" date="2022-04" db="EMBL/GenBank/DDBJ databases">
        <title>Jade perch genome.</title>
        <authorList>
            <person name="Chao B."/>
        </authorList>
    </citation>
    <scope>NUCLEOTIDE SEQUENCE</scope>
    <source>
        <strain evidence="1">CB-2022</strain>
    </source>
</reference>
<accession>A0ACB8VF83</accession>
<dbReference type="Proteomes" id="UP000831701">
    <property type="component" value="Chromosome 22"/>
</dbReference>
<proteinExistence type="predicted"/>